<proteinExistence type="predicted"/>
<organism evidence="2 3">
    <name type="scientific">Helicobacter cetorum (strain ATCC BAA-429 / MIT 00-7128)</name>
    <dbReference type="NCBI Taxonomy" id="182217"/>
    <lineage>
        <taxon>Bacteria</taxon>
        <taxon>Pseudomonadati</taxon>
        <taxon>Campylobacterota</taxon>
        <taxon>Epsilonproteobacteria</taxon>
        <taxon>Campylobacterales</taxon>
        <taxon>Helicobacteraceae</taxon>
        <taxon>Helicobacter</taxon>
    </lineage>
</organism>
<accession>I0EKQ4</accession>
<keyword evidence="3" id="KW-1185">Reference proteome</keyword>
<sequence>MVLFAGNDEHQDKSGFIQDLEKVCKKLYLFYKDDGSYGTSHYGFANGRIHLYKEANSYVNTTKILEILENANPKVDFLIIQGWGWNYTPRDLLGIKHAHKDLKILNLQMDDRHTYDFNNHLGTHAILPFIDVALSTAPERIEHINKEGTPAFYFPLASSTEFYYPLENVKKKYDIGFVGGNYGIRAELIQALKDAGLNVKAYGNGFGGRIALEETNQFFNECEIVLGVGGIGNSLADWVNMKLRDFDAPMSGGAYLTTYNPDLEKLFSKDSMIFYKDKEDLISKAKYYLEHKNELEQIRKQAFKEASTKHTYEKRLKDMFLKLGIEI</sequence>
<name>I0EKQ4_HELC0</name>
<dbReference type="eggNOG" id="COG4641">
    <property type="taxonomic scope" value="Bacteria"/>
</dbReference>
<gene>
    <name evidence="2" type="ordered locus">HCW_01150</name>
</gene>
<evidence type="ECO:0000313" key="3">
    <source>
        <dbReference type="Proteomes" id="UP000005010"/>
    </source>
</evidence>
<evidence type="ECO:0000259" key="1">
    <source>
        <dbReference type="Pfam" id="PF13524"/>
    </source>
</evidence>
<dbReference type="EMBL" id="CP003479">
    <property type="protein sequence ID" value="AFI03523.1"/>
    <property type="molecule type" value="Genomic_DNA"/>
</dbReference>
<dbReference type="STRING" id="182217.HCW_01150"/>
<protein>
    <recommendedName>
        <fullName evidence="1">Spore protein YkvP/CgeB glycosyl transferase-like domain-containing protein</fullName>
    </recommendedName>
</protein>
<evidence type="ECO:0000313" key="2">
    <source>
        <dbReference type="EMBL" id="AFI03523.1"/>
    </source>
</evidence>
<reference evidence="3" key="1">
    <citation type="submission" date="2012-04" db="EMBL/GenBank/DDBJ databases">
        <title>Complete genome sequence of Helicobacter cetorum strain MIT 00-7128.</title>
        <authorList>
            <person name="Kersulyte D."/>
            <person name="Berg D.E."/>
        </authorList>
    </citation>
    <scope>NUCLEOTIDE SEQUENCE [LARGE SCALE GENOMIC DNA]</scope>
    <source>
        <strain evidence="3">MIT 00-7128</strain>
    </source>
</reference>
<dbReference type="KEGG" id="hce:HCW_01150"/>
<dbReference type="InterPro" id="IPR055259">
    <property type="entry name" value="YkvP/CgeB_Glyco_trans-like"/>
</dbReference>
<dbReference type="HOGENOM" id="CLU_052319_0_0_7"/>
<dbReference type="AlphaFoldDB" id="I0EKQ4"/>
<dbReference type="Proteomes" id="UP000005010">
    <property type="component" value="Chromosome"/>
</dbReference>
<feature type="domain" description="Spore protein YkvP/CgeB glycosyl transferase-like" evidence="1">
    <location>
        <begin position="185"/>
        <end position="319"/>
    </location>
</feature>
<dbReference type="Pfam" id="PF13524">
    <property type="entry name" value="Glyco_trans_1_2"/>
    <property type="match status" value="1"/>
</dbReference>
<dbReference type="PATRIC" id="fig|182217.3.peg.239"/>